<dbReference type="InterPro" id="IPR017896">
    <property type="entry name" value="4Fe4S_Fe-S-bd"/>
</dbReference>
<evidence type="ECO:0000256" key="3">
    <source>
        <dbReference type="ARBA" id="ARBA00013368"/>
    </source>
</evidence>
<dbReference type="PANTHER" id="PTHR32114">
    <property type="entry name" value="ABC TRANSPORTER ABCH.3"/>
    <property type="match status" value="1"/>
</dbReference>
<comment type="subunit">
    <text evidence="2">Heterodimer of SbcC and SbcD.</text>
</comment>
<dbReference type="PROSITE" id="PS51379">
    <property type="entry name" value="4FE4S_FER_2"/>
    <property type="match status" value="1"/>
</dbReference>
<evidence type="ECO:0000256" key="4">
    <source>
        <dbReference type="SAM" id="Coils"/>
    </source>
</evidence>
<evidence type="ECO:0000259" key="6">
    <source>
        <dbReference type="PROSITE" id="PS51379"/>
    </source>
</evidence>
<organism evidence="7 8">
    <name type="scientific">[Clostridium] cellulosi</name>
    <dbReference type="NCBI Taxonomy" id="29343"/>
    <lineage>
        <taxon>Bacteria</taxon>
        <taxon>Bacillati</taxon>
        <taxon>Bacillota</taxon>
        <taxon>Clostridia</taxon>
        <taxon>Eubacteriales</taxon>
        <taxon>Oscillospiraceae</taxon>
        <taxon>Oscillospiraceae incertae sedis</taxon>
    </lineage>
</organism>
<dbReference type="PATRIC" id="fig|29343.3.peg.1901"/>
<evidence type="ECO:0000256" key="2">
    <source>
        <dbReference type="ARBA" id="ARBA00011322"/>
    </source>
</evidence>
<feature type="domain" description="4Fe-4S ferredoxin-type" evidence="6">
    <location>
        <begin position="499"/>
        <end position="528"/>
    </location>
</feature>
<protein>
    <recommendedName>
        <fullName evidence="3">Nuclease SbcCD subunit C</fullName>
    </recommendedName>
</protein>
<comment type="similarity">
    <text evidence="1">Belongs to the SMC family. SbcC subfamily.</text>
</comment>
<evidence type="ECO:0000256" key="5">
    <source>
        <dbReference type="SAM" id="MobiDB-lite"/>
    </source>
</evidence>
<reference evidence="8" key="1">
    <citation type="submission" date="2014-07" db="EMBL/GenBank/DDBJ databases">
        <authorList>
            <person name="Wibberg D."/>
        </authorList>
    </citation>
    <scope>NUCLEOTIDE SEQUENCE [LARGE SCALE GENOMIC DNA]</scope>
    <source>
        <strain evidence="8">DG5</strain>
    </source>
</reference>
<name>A0A078KUY6_9FIRM</name>
<dbReference type="InterPro" id="IPR027417">
    <property type="entry name" value="P-loop_NTPase"/>
</dbReference>
<dbReference type="GO" id="GO:0006302">
    <property type="term" value="P:double-strand break repair"/>
    <property type="evidence" value="ECO:0007669"/>
    <property type="project" value="InterPro"/>
</dbReference>
<dbReference type="SUPFAM" id="SSF57997">
    <property type="entry name" value="Tropomyosin"/>
    <property type="match status" value="1"/>
</dbReference>
<dbReference type="KEGG" id="ccel:CCDG5_1811"/>
<dbReference type="STRING" id="29343.CCDG5_1811"/>
<keyword evidence="8" id="KW-1185">Reference proteome</keyword>
<dbReference type="AlphaFoldDB" id="A0A078KUY6"/>
<dbReference type="Pfam" id="PF13558">
    <property type="entry name" value="SbcC_Walker_B"/>
    <property type="match status" value="1"/>
</dbReference>
<dbReference type="EMBL" id="LM995447">
    <property type="protein sequence ID" value="CDZ24909.1"/>
    <property type="molecule type" value="Genomic_DNA"/>
</dbReference>
<dbReference type="InterPro" id="IPR038729">
    <property type="entry name" value="Rad50/SbcC_AAA"/>
</dbReference>
<evidence type="ECO:0000313" key="7">
    <source>
        <dbReference type="EMBL" id="CDZ24909.1"/>
    </source>
</evidence>
<feature type="compositionally biased region" description="Basic and acidic residues" evidence="5">
    <location>
        <begin position="783"/>
        <end position="800"/>
    </location>
</feature>
<dbReference type="SUPFAM" id="SSF52540">
    <property type="entry name" value="P-loop containing nucleoside triphosphate hydrolases"/>
    <property type="match status" value="1"/>
</dbReference>
<gene>
    <name evidence="7" type="ORF">CCDG5_1811</name>
</gene>
<dbReference type="Proteomes" id="UP000032431">
    <property type="component" value="Chromosome I"/>
</dbReference>
<feature type="coiled-coil region" evidence="4">
    <location>
        <begin position="389"/>
        <end position="493"/>
    </location>
</feature>
<dbReference type="OrthoDB" id="9795626at2"/>
<dbReference type="HOGENOM" id="CLU_004785_2_1_9"/>
<accession>A0A078KUY6</accession>
<keyword evidence="4" id="KW-0175">Coiled coil</keyword>
<dbReference type="Gene3D" id="3.40.50.300">
    <property type="entry name" value="P-loop containing nucleotide triphosphate hydrolases"/>
    <property type="match status" value="2"/>
</dbReference>
<proteinExistence type="inferred from homology"/>
<dbReference type="GO" id="GO:0016887">
    <property type="term" value="F:ATP hydrolysis activity"/>
    <property type="evidence" value="ECO:0007669"/>
    <property type="project" value="InterPro"/>
</dbReference>
<dbReference type="PANTHER" id="PTHR32114:SF2">
    <property type="entry name" value="ABC TRANSPORTER ABCH.3"/>
    <property type="match status" value="1"/>
</dbReference>
<sequence>MKPRKIIMQAFGPYLEKTEIDFTKLYKSGLFLITGATGCGKSTILDAMSYALYGRAAGSIRDVRDMRTVGAPDDLETKVVFEMEKAGTVYKFERSMRIRKVKRRTGEIDKVTDYEENCSVMDGGEWKLLCSGAQMKDKAKELLGFSNEQFSQVVVLPQGEFRRLLTSPSTEKQKILETLFGTARWQAFSKALAQKAKSLGDELQKCADETITLCRSVECENVEQLEEAIRAAGEQLEGLNKDIESLLKQYNKKLTELRRAEQIENKFSELEAARRNLEELSKKKDSIEQKRERLSLSEKARELLPYYNAFTESKTALSAAKSQLAEAEKALEAAKLEAKKAEEQAASCDEKDQELKKMAGDIARLEGILEPARALCAAAADLKNKGSEEKSAREKAVLESEKVKRLESEIEKLKASIQKDREQYIAHLPDLTAEKKELEANIDALKNLEKLKSSVDELSKELNRKRAEYKALKQNLENEKKALEAMQAALDSDAAYRLSQTLVDGEKCPVCGSVSHPCPATAVTGVPSKEEIETQKTIVDGLEKKHQAVLKDGAQIHGKFDSANKQYKELLSKCENLSYSLPEAQQRLEAVKRALSEANEAAERVKNLEAQQKRAENELAAAREQCEKLKKAAEDSSAAVTALKERYSLLTASVPEELRDAAEVERKINALKEQCESISQTVKALRDRLEKAKSALSGALERQKAAQDVAKTAEAAFEKAQKEYIGCLENLHLPRDTDVKALTLTEEEYQALKAEIESFDREINLQKDKVVSLNKELSGVSRPDIESLRRSEQEARERNAEAQSQKGALEARLKSLENVKKSLRENAEREEKLRQEFSLYDHLSGLANGGNPLKTPIHQFVLGLMLDDIVACANIHLSQLSRGRYTLIRAASPTRGNGTKGLELAVGDAWSGGERGVSTLSGGEMFLASLSLAFGLSDVVQSYSGGIRLDSLFIDEGFGSLDTETLETAMNALEKLRLSGRLIGVISHVGELRERITARIDVIRRPDGTSDAKVITP</sequence>
<dbReference type="Pfam" id="PF13476">
    <property type="entry name" value="AAA_23"/>
    <property type="match status" value="1"/>
</dbReference>
<dbReference type="Gene3D" id="1.20.58.60">
    <property type="match status" value="1"/>
</dbReference>
<feature type="region of interest" description="Disordered" evidence="5">
    <location>
        <begin position="783"/>
        <end position="807"/>
    </location>
</feature>
<evidence type="ECO:0000313" key="8">
    <source>
        <dbReference type="Proteomes" id="UP000032431"/>
    </source>
</evidence>
<evidence type="ECO:0000256" key="1">
    <source>
        <dbReference type="ARBA" id="ARBA00006930"/>
    </source>
</evidence>
<feature type="coiled-coil region" evidence="4">
    <location>
        <begin position="222"/>
        <end position="358"/>
    </location>
</feature>